<reference evidence="17" key="2">
    <citation type="submission" date="2025-09" db="UniProtKB">
        <authorList>
            <consortium name="Ensembl"/>
        </authorList>
    </citation>
    <scope>IDENTIFICATION</scope>
</reference>
<dbReference type="GeneTree" id="ENSGT01030000234621"/>
<evidence type="ECO:0000256" key="1">
    <source>
        <dbReference type="ARBA" id="ARBA00004651"/>
    </source>
</evidence>
<dbReference type="PANTHER" id="PTHR24231">
    <property type="entry name" value="PURINOCEPTOR-RELATED G-PROTEIN COUPLED RECEPTOR"/>
    <property type="match status" value="1"/>
</dbReference>
<evidence type="ECO:0000256" key="3">
    <source>
        <dbReference type="ARBA" id="ARBA00022475"/>
    </source>
</evidence>
<name>A0A8C1F9N2_CYPCA</name>
<dbReference type="PRINTS" id="PR00237">
    <property type="entry name" value="GPCRRHODOPSN"/>
</dbReference>
<evidence type="ECO:0000256" key="5">
    <source>
        <dbReference type="ARBA" id="ARBA00022859"/>
    </source>
</evidence>
<keyword evidence="11 13" id="KW-0675">Receptor</keyword>
<dbReference type="InterPro" id="IPR000276">
    <property type="entry name" value="GPCR_Rhodpsn"/>
</dbReference>
<evidence type="ECO:0000256" key="6">
    <source>
        <dbReference type="ARBA" id="ARBA00022989"/>
    </source>
</evidence>
<evidence type="ECO:0000256" key="14">
    <source>
        <dbReference type="SAM" id="MobiDB-lite"/>
    </source>
</evidence>
<dbReference type="SUPFAM" id="SSF81321">
    <property type="entry name" value="Family A G protein-coupled receptor-like"/>
    <property type="match status" value="1"/>
</dbReference>
<dbReference type="GO" id="GO:0031686">
    <property type="term" value="F:A1 adenosine receptor binding"/>
    <property type="evidence" value="ECO:0007669"/>
    <property type="project" value="TreeGrafter"/>
</dbReference>
<evidence type="ECO:0000256" key="10">
    <source>
        <dbReference type="ARBA" id="ARBA00023157"/>
    </source>
</evidence>
<dbReference type="GO" id="GO:0002250">
    <property type="term" value="P:adaptive immune response"/>
    <property type="evidence" value="ECO:0007669"/>
    <property type="project" value="UniProtKB-KW"/>
</dbReference>
<evidence type="ECO:0000256" key="4">
    <source>
        <dbReference type="ARBA" id="ARBA00022692"/>
    </source>
</evidence>
<proteinExistence type="inferred from homology"/>
<keyword evidence="18" id="KW-1185">Reference proteome</keyword>
<keyword evidence="9 15" id="KW-0472">Membrane</keyword>
<feature type="transmembrane region" description="Helical" evidence="15">
    <location>
        <begin position="241"/>
        <end position="268"/>
    </location>
</feature>
<keyword evidence="7 13" id="KW-0297">G-protein coupled receptor</keyword>
<evidence type="ECO:0000256" key="12">
    <source>
        <dbReference type="ARBA" id="ARBA00023224"/>
    </source>
</evidence>
<reference evidence="17" key="1">
    <citation type="submission" date="2025-08" db="UniProtKB">
        <authorList>
            <consortium name="Ensembl"/>
        </authorList>
    </citation>
    <scope>IDENTIFICATION</scope>
</reference>
<evidence type="ECO:0000313" key="17">
    <source>
        <dbReference type="Ensembl" id="ENSCCRP00000088586.2"/>
    </source>
</evidence>
<feature type="transmembrane region" description="Helical" evidence="15">
    <location>
        <begin position="289"/>
        <end position="309"/>
    </location>
</feature>
<organism evidence="17 18">
    <name type="scientific">Cyprinus carpio carpio</name>
    <dbReference type="NCBI Taxonomy" id="630221"/>
    <lineage>
        <taxon>Eukaryota</taxon>
        <taxon>Metazoa</taxon>
        <taxon>Chordata</taxon>
        <taxon>Craniata</taxon>
        <taxon>Vertebrata</taxon>
        <taxon>Euteleostomi</taxon>
        <taxon>Actinopterygii</taxon>
        <taxon>Neopterygii</taxon>
        <taxon>Teleostei</taxon>
        <taxon>Ostariophysi</taxon>
        <taxon>Cypriniformes</taxon>
        <taxon>Cyprinidae</taxon>
        <taxon>Cyprininae</taxon>
        <taxon>Cyprinus</taxon>
    </lineage>
</organism>
<dbReference type="InterPro" id="IPR017452">
    <property type="entry name" value="GPCR_Rhodpsn_7TM"/>
</dbReference>
<dbReference type="PANTHER" id="PTHR24231:SF17">
    <property type="entry name" value="P2Y PURINOCEPTOR 2"/>
    <property type="match status" value="1"/>
</dbReference>
<evidence type="ECO:0000256" key="2">
    <source>
        <dbReference type="ARBA" id="ARBA00021855"/>
    </source>
</evidence>
<protein>
    <recommendedName>
        <fullName evidence="2">P2Y purinoceptor 2</fullName>
    </recommendedName>
</protein>
<dbReference type="GO" id="GO:0045030">
    <property type="term" value="F:G protein-coupled UTP receptor activity"/>
    <property type="evidence" value="ECO:0007669"/>
    <property type="project" value="TreeGrafter"/>
</dbReference>
<comment type="subcellular location">
    <subcellularLocation>
        <location evidence="1">Cell membrane</location>
        <topology evidence="1">Multi-pass membrane protein</topology>
    </subcellularLocation>
</comment>
<dbReference type="PRINTS" id="PR01157">
    <property type="entry name" value="P2YPURNOCPTR"/>
</dbReference>
<keyword evidence="8" id="KW-1064">Adaptive immunity</keyword>
<evidence type="ECO:0000256" key="9">
    <source>
        <dbReference type="ARBA" id="ARBA00023136"/>
    </source>
</evidence>
<keyword evidence="6 15" id="KW-1133">Transmembrane helix</keyword>
<evidence type="ECO:0000256" key="8">
    <source>
        <dbReference type="ARBA" id="ARBA00023130"/>
    </source>
</evidence>
<feature type="transmembrane region" description="Helical" evidence="15">
    <location>
        <begin position="198"/>
        <end position="217"/>
    </location>
</feature>
<feature type="transmembrane region" description="Helical" evidence="15">
    <location>
        <begin position="159"/>
        <end position="178"/>
    </location>
</feature>
<feature type="region of interest" description="Disordered" evidence="14">
    <location>
        <begin position="1"/>
        <end position="35"/>
    </location>
</feature>
<dbReference type="FunFam" id="1.20.1070.10:FF:000017">
    <property type="entry name" value="lysophosphatidic acid receptor 4"/>
    <property type="match status" value="1"/>
</dbReference>
<evidence type="ECO:0000256" key="15">
    <source>
        <dbReference type="SAM" id="Phobius"/>
    </source>
</evidence>
<keyword evidence="10" id="KW-1015">Disulfide bond</keyword>
<feature type="domain" description="G-protein coupled receptors family 1 profile" evidence="16">
    <location>
        <begin position="96"/>
        <end position="353"/>
    </location>
</feature>
<keyword evidence="4 13" id="KW-0812">Transmembrane</keyword>
<dbReference type="Pfam" id="PF00001">
    <property type="entry name" value="7tm_1"/>
    <property type="match status" value="1"/>
</dbReference>
<dbReference type="GO" id="GO:0005886">
    <property type="term" value="C:plasma membrane"/>
    <property type="evidence" value="ECO:0007669"/>
    <property type="project" value="UniProtKB-SubCell"/>
</dbReference>
<feature type="transmembrane region" description="Helical" evidence="15">
    <location>
        <begin position="84"/>
        <end position="106"/>
    </location>
</feature>
<feature type="transmembrane region" description="Helical" evidence="15">
    <location>
        <begin position="118"/>
        <end position="139"/>
    </location>
</feature>
<dbReference type="Ensembl" id="ENSCCRT00000096218.2">
    <property type="protein sequence ID" value="ENSCCRP00000088586.2"/>
    <property type="gene ID" value="ENSCCRG00000048135.2"/>
</dbReference>
<sequence length="394" mass="46369">MRAGLRHVDTSSPAYNEETQHEQAEEEQDCAGLKSVRGNSGKNLLKKKHSWIRMATLNNTAVTNDSHVYRCELKEHFKYILLPVSYTLVFVFGLGLNITAMFFILFRTKHWKPNTIYMINLNVCDTLYILTLPFLIYYYADKNDWPFGELMCKLIRFLFYTNLYGSILFLSCISLHRFLGICHPMRSLYWMNSHRARLISVGIWVIILILQAPILYFSQVRHNGNDLVCHDTTIKELFKDFLVYSSVVMFLLFVIPFGVVLVCNCLMVKKLLDPGVLREPMSQRSKQKSVKMIIIVLLTFMLCFLPFHVNRSIYYTFRYLDKQDCDILRLSNNIYKVTRPLVSLNSCIDPILYFMAGQSFRNSINKKSKKNMKQHIRFQHREETDEEKEEEMFL</sequence>
<dbReference type="AlphaFoldDB" id="A0A8C1F9N2"/>
<dbReference type="Proteomes" id="UP001108240">
    <property type="component" value="Unplaced"/>
</dbReference>
<evidence type="ECO:0000256" key="11">
    <source>
        <dbReference type="ARBA" id="ARBA00023170"/>
    </source>
</evidence>
<dbReference type="Gene3D" id="1.20.1070.10">
    <property type="entry name" value="Rhodopsin 7-helix transmembrane proteins"/>
    <property type="match status" value="1"/>
</dbReference>
<comment type="similarity">
    <text evidence="13">Belongs to the G-protein coupled receptor 1 family.</text>
</comment>
<dbReference type="PROSITE" id="PS00237">
    <property type="entry name" value="G_PROTEIN_RECEP_F1_1"/>
    <property type="match status" value="1"/>
</dbReference>
<keyword evidence="3" id="KW-1003">Cell membrane</keyword>
<evidence type="ECO:0000256" key="13">
    <source>
        <dbReference type="RuleBase" id="RU000688"/>
    </source>
</evidence>
<evidence type="ECO:0000313" key="18">
    <source>
        <dbReference type="Proteomes" id="UP001108240"/>
    </source>
</evidence>
<evidence type="ECO:0000256" key="7">
    <source>
        <dbReference type="ARBA" id="ARBA00023040"/>
    </source>
</evidence>
<dbReference type="PROSITE" id="PS50262">
    <property type="entry name" value="G_PROTEIN_RECEP_F1_2"/>
    <property type="match status" value="1"/>
</dbReference>
<dbReference type="OMA" id="INAKSIW"/>
<keyword evidence="5" id="KW-0391">Immunity</keyword>
<evidence type="ECO:0000259" key="16">
    <source>
        <dbReference type="PROSITE" id="PS50262"/>
    </source>
</evidence>
<accession>A0A8C1F9N2</accession>
<keyword evidence="12 13" id="KW-0807">Transducer</keyword>